<dbReference type="Proteomes" id="UP001172102">
    <property type="component" value="Unassembled WGS sequence"/>
</dbReference>
<keyword evidence="2" id="KW-1185">Reference proteome</keyword>
<proteinExistence type="predicted"/>
<evidence type="ECO:0000313" key="2">
    <source>
        <dbReference type="Proteomes" id="UP001172102"/>
    </source>
</evidence>
<dbReference type="EMBL" id="JAUKUA010000001">
    <property type="protein sequence ID" value="KAK0729494.1"/>
    <property type="molecule type" value="Genomic_DNA"/>
</dbReference>
<dbReference type="AlphaFoldDB" id="A0AA40B8E8"/>
<sequence>MAPTDRIAVYKTPRGAAKWWKRPTGAAYKAERESWVEMCRALHREAARYNTHYHNHKVLPSYAWSRCSEDGDSADFEAYGTGNSSLRKPEVSAVQRIQEPFPILKLPFELQCKIWTEAIRKPNIHFIRAKKVINDTTNTWGLEILPVPKSTDTSGFRQQVELATICPSAKEAVYMANAEKQKLPFKLLKGIGDAATDVVAIKFESPKNVKKLLSVPRETWAPGWQVLNPALDADQVASVFAGIRRAAVKYSGPPSPDTMNSLFCRRYHFGCPEKFRACPDEVAGFVDCLPNVEILYFILDPGSPNASAGKYGRGARRFQKQAEEYLEFAFFNLTQQERMDMGVEVFHSTDGLYLELSRAVVTRCDPWAFHPPKTWEVRNRLQTGAGPFRKSLAQRQALQLKVLVPLGADLAAKMGIPI</sequence>
<gene>
    <name evidence="1" type="ORF">B0H67DRAFT_650683</name>
</gene>
<protein>
    <submittedName>
        <fullName evidence="1">Uncharacterized protein</fullName>
    </submittedName>
</protein>
<comment type="caution">
    <text evidence="1">The sequence shown here is derived from an EMBL/GenBank/DDBJ whole genome shotgun (WGS) entry which is preliminary data.</text>
</comment>
<evidence type="ECO:0000313" key="1">
    <source>
        <dbReference type="EMBL" id="KAK0729494.1"/>
    </source>
</evidence>
<reference evidence="1" key="1">
    <citation type="submission" date="2023-06" db="EMBL/GenBank/DDBJ databases">
        <title>Genome-scale phylogeny and comparative genomics of the fungal order Sordariales.</title>
        <authorList>
            <consortium name="Lawrence Berkeley National Laboratory"/>
            <person name="Hensen N."/>
            <person name="Bonometti L."/>
            <person name="Westerberg I."/>
            <person name="Brannstrom I.O."/>
            <person name="Guillou S."/>
            <person name="Cros-Aarteil S."/>
            <person name="Calhoun S."/>
            <person name="Haridas S."/>
            <person name="Kuo A."/>
            <person name="Mondo S."/>
            <person name="Pangilinan J."/>
            <person name="Riley R."/>
            <person name="Labutti K."/>
            <person name="Andreopoulos B."/>
            <person name="Lipzen A."/>
            <person name="Chen C."/>
            <person name="Yanf M."/>
            <person name="Daum C."/>
            <person name="Ng V."/>
            <person name="Clum A."/>
            <person name="Steindorff A."/>
            <person name="Ohm R."/>
            <person name="Martin F."/>
            <person name="Silar P."/>
            <person name="Natvig D."/>
            <person name="Lalanne C."/>
            <person name="Gautier V."/>
            <person name="Ament-Velasquez S.L."/>
            <person name="Kruys A."/>
            <person name="Hutchinson M.I."/>
            <person name="Powell A.J."/>
            <person name="Barry K."/>
            <person name="Miller A.N."/>
            <person name="Grigoriev I.V."/>
            <person name="Debuchy R."/>
            <person name="Gladieux P."/>
            <person name="Thoren M.H."/>
            <person name="Johannesson H."/>
        </authorList>
    </citation>
    <scope>NUCLEOTIDE SEQUENCE</scope>
    <source>
        <strain evidence="1">SMH4607-1</strain>
    </source>
</reference>
<accession>A0AA40B8E8</accession>
<organism evidence="1 2">
    <name type="scientific">Lasiosphaeris hirsuta</name>
    <dbReference type="NCBI Taxonomy" id="260670"/>
    <lineage>
        <taxon>Eukaryota</taxon>
        <taxon>Fungi</taxon>
        <taxon>Dikarya</taxon>
        <taxon>Ascomycota</taxon>
        <taxon>Pezizomycotina</taxon>
        <taxon>Sordariomycetes</taxon>
        <taxon>Sordariomycetidae</taxon>
        <taxon>Sordariales</taxon>
        <taxon>Lasiosphaeriaceae</taxon>
        <taxon>Lasiosphaeris</taxon>
    </lineage>
</organism>
<name>A0AA40B8E8_9PEZI</name>